<protein>
    <submittedName>
        <fullName evidence="1">Uncharacterized protein</fullName>
    </submittedName>
</protein>
<accession>A0A3G3LYM6</accession>
<reference evidence="1 2" key="1">
    <citation type="submission" date="2018-10" db="EMBL/GenBank/DDBJ databases">
        <authorList>
            <person name="Zack K."/>
            <person name="Garlena R.A."/>
            <person name="Russell D.A."/>
            <person name="Pope W.H."/>
            <person name="Jacobs-Sera D."/>
            <person name="Hatfull G.F."/>
        </authorList>
    </citation>
    <scope>NUCLEOTIDE SEQUENCE [LARGE SCALE GENOMIC DNA]</scope>
</reference>
<gene>
    <name evidence="1" type="primary">8</name>
    <name evidence="1" type="ORF">PBI_CANTARE_8</name>
</gene>
<sequence>MALYDMMDNELQDSDIKELVGEPLPDVKSYIIDRDVYEVRTYPGTNIRLRYLLHPRGRQITQAEYDYMLVSAKDDPVDPEIPA</sequence>
<dbReference type="GeneID" id="77952945"/>
<keyword evidence="2" id="KW-1185">Reference proteome</keyword>
<evidence type="ECO:0000313" key="1">
    <source>
        <dbReference type="EMBL" id="AYQ99229.1"/>
    </source>
</evidence>
<dbReference type="Proteomes" id="UP000279277">
    <property type="component" value="Segment"/>
</dbReference>
<name>A0A3G3LYM6_9CAUD</name>
<dbReference type="KEGG" id="vg:77952945"/>
<evidence type="ECO:0000313" key="2">
    <source>
        <dbReference type="Proteomes" id="UP000279277"/>
    </source>
</evidence>
<proteinExistence type="predicted"/>
<dbReference type="EMBL" id="MK016493">
    <property type="protein sequence ID" value="AYQ99229.1"/>
    <property type="molecule type" value="Genomic_DNA"/>
</dbReference>
<organism evidence="1 2">
    <name type="scientific">Brevibacterium phage Cantare</name>
    <dbReference type="NCBI Taxonomy" id="2338395"/>
    <lineage>
        <taxon>Viruses</taxon>
        <taxon>Duplodnaviria</taxon>
        <taxon>Heunggongvirae</taxon>
        <taxon>Uroviricota</taxon>
        <taxon>Caudoviricetes</taxon>
        <taxon>Cantarevirus</taxon>
        <taxon>Cantarevirus cantare</taxon>
    </lineage>
</organism>
<dbReference type="RefSeq" id="YP_010676583.1">
    <property type="nucleotide sequence ID" value="NC_071014.1"/>
</dbReference>